<dbReference type="Gene3D" id="3.30.470.20">
    <property type="entry name" value="ATP-grasp fold, B domain"/>
    <property type="match status" value="1"/>
</dbReference>
<evidence type="ECO:0000259" key="5">
    <source>
        <dbReference type="PROSITE" id="PS50975"/>
    </source>
</evidence>
<proteinExistence type="predicted"/>
<gene>
    <name evidence="6" type="ORF">GM661_02615</name>
</gene>
<organism evidence="6 7">
    <name type="scientific">Iocasia fonsfrigidae</name>
    <dbReference type="NCBI Taxonomy" id="2682810"/>
    <lineage>
        <taxon>Bacteria</taxon>
        <taxon>Bacillati</taxon>
        <taxon>Bacillota</taxon>
        <taxon>Clostridia</taxon>
        <taxon>Halanaerobiales</taxon>
        <taxon>Halanaerobiaceae</taxon>
        <taxon>Iocasia</taxon>
    </lineage>
</organism>
<dbReference type="PANTHER" id="PTHR43585">
    <property type="entry name" value="FUMIPYRROLE BIOSYNTHESIS PROTEIN C"/>
    <property type="match status" value="1"/>
</dbReference>
<evidence type="ECO:0000256" key="2">
    <source>
        <dbReference type="ARBA" id="ARBA00022741"/>
    </source>
</evidence>
<dbReference type="InterPro" id="IPR052032">
    <property type="entry name" value="ATP-dep_AA_Ligase"/>
</dbReference>
<reference evidence="6" key="1">
    <citation type="submission" date="2019-12" db="EMBL/GenBank/DDBJ databases">
        <authorList>
            <person name="zhang j."/>
            <person name="sun C.M."/>
        </authorList>
    </citation>
    <scope>NUCLEOTIDE SEQUENCE</scope>
    <source>
        <strain evidence="6">NS-1</strain>
    </source>
</reference>
<dbReference type="InterPro" id="IPR040570">
    <property type="entry name" value="LAL_C2"/>
</dbReference>
<dbReference type="AlphaFoldDB" id="A0A8A7KA26"/>
<keyword evidence="3 4" id="KW-0067">ATP-binding</keyword>
<dbReference type="GO" id="GO:0046872">
    <property type="term" value="F:metal ion binding"/>
    <property type="evidence" value="ECO:0007669"/>
    <property type="project" value="InterPro"/>
</dbReference>
<dbReference type="GO" id="GO:0005524">
    <property type="term" value="F:ATP binding"/>
    <property type="evidence" value="ECO:0007669"/>
    <property type="project" value="UniProtKB-UniRule"/>
</dbReference>
<dbReference type="Gene3D" id="3.40.50.20">
    <property type="match status" value="1"/>
</dbReference>
<keyword evidence="7" id="KW-1185">Reference proteome</keyword>
<dbReference type="Pfam" id="PF02655">
    <property type="entry name" value="ATP-grasp_3"/>
    <property type="match status" value="1"/>
</dbReference>
<dbReference type="GO" id="GO:0016874">
    <property type="term" value="F:ligase activity"/>
    <property type="evidence" value="ECO:0007669"/>
    <property type="project" value="UniProtKB-KW"/>
</dbReference>
<dbReference type="Proteomes" id="UP000665020">
    <property type="component" value="Chromosome"/>
</dbReference>
<keyword evidence="2 4" id="KW-0547">Nucleotide-binding</keyword>
<dbReference type="InterPro" id="IPR013815">
    <property type="entry name" value="ATP_grasp_subdomain_1"/>
</dbReference>
<dbReference type="InterPro" id="IPR003806">
    <property type="entry name" value="ATP-grasp_PylC-type"/>
</dbReference>
<dbReference type="SUPFAM" id="SSF56059">
    <property type="entry name" value="Glutathione synthetase ATP-binding domain-like"/>
    <property type="match status" value="1"/>
</dbReference>
<dbReference type="RefSeq" id="WP_230868616.1">
    <property type="nucleotide sequence ID" value="NZ_CP046640.1"/>
</dbReference>
<evidence type="ECO:0000256" key="3">
    <source>
        <dbReference type="ARBA" id="ARBA00022840"/>
    </source>
</evidence>
<protein>
    <submittedName>
        <fullName evidence="6">ATP-grasp domain-containing protein</fullName>
    </submittedName>
</protein>
<evidence type="ECO:0000256" key="1">
    <source>
        <dbReference type="ARBA" id="ARBA00022598"/>
    </source>
</evidence>
<dbReference type="Pfam" id="PF18603">
    <property type="entry name" value="LAL_C2"/>
    <property type="match status" value="1"/>
</dbReference>
<evidence type="ECO:0000313" key="7">
    <source>
        <dbReference type="Proteomes" id="UP000665020"/>
    </source>
</evidence>
<dbReference type="PROSITE" id="PS50975">
    <property type="entry name" value="ATP_GRASP"/>
    <property type="match status" value="1"/>
</dbReference>
<dbReference type="SMART" id="SM01209">
    <property type="entry name" value="GARS_A"/>
    <property type="match status" value="1"/>
</dbReference>
<keyword evidence="1" id="KW-0436">Ligase</keyword>
<dbReference type="Gene3D" id="3.30.1490.20">
    <property type="entry name" value="ATP-grasp fold, A domain"/>
    <property type="match status" value="1"/>
</dbReference>
<evidence type="ECO:0000313" key="6">
    <source>
        <dbReference type="EMBL" id="QTL96945.1"/>
    </source>
</evidence>
<dbReference type="InterPro" id="IPR011761">
    <property type="entry name" value="ATP-grasp"/>
</dbReference>
<accession>A0A8A7KA26</accession>
<dbReference type="EMBL" id="CP046640">
    <property type="protein sequence ID" value="QTL96945.1"/>
    <property type="molecule type" value="Genomic_DNA"/>
</dbReference>
<sequence length="412" mass="45724">MKENKSILIIGAGEGQLPAIKQAKDMGLYVVSVDYNPNSIGFKYSDEYKVISTKDIDRVVDFAVKFNKRKILNGVMTCGAEVAETVSAVADSLKLPGVPVEVAKNATDKLRRIQIFKEQEVPSPDFFYINSINDIEKFNNKINYPVVVKPIDKAGAKGVKRCNNYLDLKENIKEAQSSSGNPTILIEEYFAGPEISTEAIVYNGKIYTTGFADRNYDKKKLFAPYFIEDGHTIPSVLSEEMQEKVISVTEKAIKALGIKWGVAKGDIIIHDGEPRVLEMAARLSGGRFATDMVPLATGIDIVKVLIKISIGEEINPEEELTPKFNKGAAQRFFLHTDSGVVKCLEGITEARNSRGIYDLAIEKNIKKGDKIEIIRSHHDRLLHVIATGKDRKEAVNNAENAISKIKIKFTKE</sequence>
<evidence type="ECO:0000256" key="4">
    <source>
        <dbReference type="PROSITE-ProRule" id="PRU00409"/>
    </source>
</evidence>
<dbReference type="PANTHER" id="PTHR43585:SF2">
    <property type="entry name" value="ATP-GRASP ENZYME FSQD"/>
    <property type="match status" value="1"/>
</dbReference>
<dbReference type="KEGG" id="ifn:GM661_02615"/>
<name>A0A8A7KA26_9FIRM</name>
<feature type="domain" description="ATP-grasp" evidence="5">
    <location>
        <begin position="113"/>
        <end position="310"/>
    </location>
</feature>